<comment type="caution">
    <text evidence="1">The sequence shown here is derived from an EMBL/GenBank/DDBJ whole genome shotgun (WGS) entry which is preliminary data.</text>
</comment>
<organism evidence="1 2">
    <name type="scientific">Halalkalibacter akibai (strain ATCC 43226 / DSM 21942 / CIP 109018 / JCM 9157 / 1139)</name>
    <name type="common">Bacillus akibai</name>
    <dbReference type="NCBI Taxonomy" id="1236973"/>
    <lineage>
        <taxon>Bacteria</taxon>
        <taxon>Bacillati</taxon>
        <taxon>Bacillota</taxon>
        <taxon>Bacilli</taxon>
        <taxon>Bacillales</taxon>
        <taxon>Bacillaceae</taxon>
        <taxon>Halalkalibacter</taxon>
    </lineage>
</organism>
<reference evidence="1 2" key="1">
    <citation type="journal article" date="2014" name="Genome Announc.">
        <title>Draft Genome Sequences of Three Alkaliphilic Bacillus Strains, Bacillus wakoensis JCM 9140T, Bacillus akibai JCM 9157T, and Bacillus hemicellulosilyticus JCM 9152T.</title>
        <authorList>
            <person name="Yuki M."/>
            <person name="Oshima K."/>
            <person name="Suda W."/>
            <person name="Oshida Y."/>
            <person name="Kitamura K."/>
            <person name="Iida T."/>
            <person name="Hattori M."/>
            <person name="Ohkuma M."/>
        </authorList>
    </citation>
    <scope>NUCLEOTIDE SEQUENCE [LARGE SCALE GENOMIC DNA]</scope>
    <source>
        <strain evidence="1 2">JCM 9157</strain>
    </source>
</reference>
<name>W4QX33_HALA3</name>
<dbReference type="EMBL" id="BAUV01000034">
    <property type="protein sequence ID" value="GAE36437.1"/>
    <property type="molecule type" value="Genomic_DNA"/>
</dbReference>
<evidence type="ECO:0000313" key="2">
    <source>
        <dbReference type="Proteomes" id="UP000018896"/>
    </source>
</evidence>
<keyword evidence="2" id="KW-1185">Reference proteome</keyword>
<dbReference type="STRING" id="1236973.JCM9157_3621"/>
<accession>W4QX33</accession>
<dbReference type="RefSeq" id="WP_052013203.1">
    <property type="nucleotide sequence ID" value="NZ_BAUV01000034.1"/>
</dbReference>
<dbReference type="AlphaFoldDB" id="W4QX33"/>
<dbReference type="Proteomes" id="UP000018896">
    <property type="component" value="Unassembled WGS sequence"/>
</dbReference>
<protein>
    <submittedName>
        <fullName evidence="1">Polysaccharide deacetylase</fullName>
    </submittedName>
</protein>
<dbReference type="GO" id="GO:0005975">
    <property type="term" value="P:carbohydrate metabolic process"/>
    <property type="evidence" value="ECO:0007669"/>
    <property type="project" value="InterPro"/>
</dbReference>
<sequence>MLGNQETIKRLTGQAPTMFRSGTAFYDEIAVEIVNELGLEVVNFNVLGDAGATFSVEQVHRALLGAKSGSIVLLHMNQPSSGTAEGVKKAVYDLREMGFSFVLLEDYELE</sequence>
<dbReference type="eggNOG" id="COG0726">
    <property type="taxonomic scope" value="Bacteria"/>
</dbReference>
<dbReference type="Gene3D" id="3.20.20.370">
    <property type="entry name" value="Glycoside hydrolase/deacetylase"/>
    <property type="match status" value="1"/>
</dbReference>
<proteinExistence type="predicted"/>
<dbReference type="SUPFAM" id="SSF88713">
    <property type="entry name" value="Glycoside hydrolase/deacetylase"/>
    <property type="match status" value="1"/>
</dbReference>
<evidence type="ECO:0000313" key="1">
    <source>
        <dbReference type="EMBL" id="GAE36437.1"/>
    </source>
</evidence>
<gene>
    <name evidence="1" type="ORF">JCM9157_3621</name>
</gene>
<dbReference type="InterPro" id="IPR011330">
    <property type="entry name" value="Glyco_hydro/deAcase_b/a-brl"/>
</dbReference>